<evidence type="ECO:0000313" key="2">
    <source>
        <dbReference type="WBParaSite" id="Minc3s09581g43351"/>
    </source>
</evidence>
<dbReference type="Proteomes" id="UP000887563">
    <property type="component" value="Unplaced"/>
</dbReference>
<sequence length="76" mass="8993">MNGIIILIIGLIRQSFHYFQCMDFYRQTTTIQSRFKNTVEPHHKMPPILDTSQFKIGWMNLVGHWMDKLSRAIPSI</sequence>
<dbReference type="AlphaFoldDB" id="A0A914NZD1"/>
<protein>
    <submittedName>
        <fullName evidence="2">Uncharacterized protein</fullName>
    </submittedName>
</protein>
<accession>A0A914NZD1</accession>
<name>A0A914NZD1_MELIC</name>
<dbReference type="WBParaSite" id="Minc3s09581g43351">
    <property type="protein sequence ID" value="Minc3s09581g43351"/>
    <property type="gene ID" value="Minc3s09581g43351"/>
</dbReference>
<evidence type="ECO:0000313" key="1">
    <source>
        <dbReference type="Proteomes" id="UP000887563"/>
    </source>
</evidence>
<reference evidence="2" key="1">
    <citation type="submission" date="2022-11" db="UniProtKB">
        <authorList>
            <consortium name="WormBaseParasite"/>
        </authorList>
    </citation>
    <scope>IDENTIFICATION</scope>
</reference>
<proteinExistence type="predicted"/>
<keyword evidence="1" id="KW-1185">Reference proteome</keyword>
<organism evidence="1 2">
    <name type="scientific">Meloidogyne incognita</name>
    <name type="common">Southern root-knot nematode worm</name>
    <name type="synonym">Oxyuris incognita</name>
    <dbReference type="NCBI Taxonomy" id="6306"/>
    <lineage>
        <taxon>Eukaryota</taxon>
        <taxon>Metazoa</taxon>
        <taxon>Ecdysozoa</taxon>
        <taxon>Nematoda</taxon>
        <taxon>Chromadorea</taxon>
        <taxon>Rhabditida</taxon>
        <taxon>Tylenchina</taxon>
        <taxon>Tylenchomorpha</taxon>
        <taxon>Tylenchoidea</taxon>
        <taxon>Meloidogynidae</taxon>
        <taxon>Meloidogyninae</taxon>
        <taxon>Meloidogyne</taxon>
        <taxon>Meloidogyne incognita group</taxon>
    </lineage>
</organism>